<gene>
    <name evidence="2" type="ORF">T23_10330</name>
</gene>
<evidence type="ECO:0000256" key="1">
    <source>
        <dbReference type="SAM" id="Phobius"/>
    </source>
</evidence>
<keyword evidence="1" id="KW-1133">Transmembrane helix</keyword>
<dbReference type="RefSeq" id="WP_161831306.1">
    <property type="nucleotide sequence ID" value="NZ_AP028127.1"/>
</dbReference>
<feature type="transmembrane region" description="Helical" evidence="1">
    <location>
        <begin position="53"/>
        <end position="69"/>
    </location>
</feature>
<sequence>MKYTTSEEEVNVKKEVENKRKVDHLALGIAYGCSFGLMIGTCLWPFFGFIWVVYGQLAGMMVGMAMGYYKEGRK</sequence>
<dbReference type="EMBL" id="AP028127">
    <property type="protein sequence ID" value="BEH90931.1"/>
    <property type="molecule type" value="Genomic_DNA"/>
</dbReference>
<name>A0ABM8IMH4_9FIRM</name>
<keyword evidence="1" id="KW-0472">Membrane</keyword>
<evidence type="ECO:0000313" key="3">
    <source>
        <dbReference type="Proteomes" id="UP001432099"/>
    </source>
</evidence>
<keyword evidence="3" id="KW-1185">Reference proteome</keyword>
<dbReference type="Proteomes" id="UP001432099">
    <property type="component" value="Chromosome"/>
</dbReference>
<organism evidence="2 3">
    <name type="scientific">Turicibacter faecis</name>
    <dbReference type="NCBI Taxonomy" id="2963365"/>
    <lineage>
        <taxon>Bacteria</taxon>
        <taxon>Bacillati</taxon>
        <taxon>Bacillota</taxon>
        <taxon>Erysipelotrichia</taxon>
        <taxon>Erysipelotrichales</taxon>
        <taxon>Turicibacteraceae</taxon>
        <taxon>Turicibacter</taxon>
    </lineage>
</organism>
<keyword evidence="1" id="KW-0812">Transmembrane</keyword>
<accession>A0ABM8IMH4</accession>
<proteinExistence type="predicted"/>
<feature type="transmembrane region" description="Helical" evidence="1">
    <location>
        <begin position="25"/>
        <end position="47"/>
    </location>
</feature>
<evidence type="ECO:0000313" key="2">
    <source>
        <dbReference type="EMBL" id="BEH90931.1"/>
    </source>
</evidence>
<protein>
    <submittedName>
        <fullName evidence="2">Uncharacterized protein</fullName>
    </submittedName>
</protein>
<reference evidence="2" key="1">
    <citation type="journal article" date="2024" name="Int. J. Syst. Evol. Microbiol.">
        <title>Turicibacter faecis sp. nov., isolated from faeces of heart failure mouse model.</title>
        <authorList>
            <person name="Imamura Y."/>
            <person name="Motooka D."/>
            <person name="Nakajima Y."/>
            <person name="Ito S."/>
            <person name="Kitakaze M."/>
            <person name="Iida T."/>
            <person name="Nakamura S."/>
        </authorList>
    </citation>
    <scope>NUCLEOTIDE SEQUENCE</scope>
    <source>
        <strain evidence="2">TC023</strain>
    </source>
</reference>